<keyword evidence="3" id="KW-0378">Hydrolase</keyword>
<evidence type="ECO:0000256" key="1">
    <source>
        <dbReference type="SAM" id="SignalP"/>
    </source>
</evidence>
<dbReference type="GeneID" id="17044423"/>
<dbReference type="SUPFAM" id="SSF52266">
    <property type="entry name" value="SGNH hydrolase"/>
    <property type="match status" value="1"/>
</dbReference>
<feature type="signal peptide" evidence="1">
    <location>
        <begin position="1"/>
        <end position="21"/>
    </location>
</feature>
<evidence type="ECO:0000313" key="4">
    <source>
        <dbReference type="Proteomes" id="UP000007264"/>
    </source>
</evidence>
<accession>I0Z6Z4</accession>
<organism evidence="3 4">
    <name type="scientific">Coccomyxa subellipsoidea (strain C-169)</name>
    <name type="common">Green microalga</name>
    <dbReference type="NCBI Taxonomy" id="574566"/>
    <lineage>
        <taxon>Eukaryota</taxon>
        <taxon>Viridiplantae</taxon>
        <taxon>Chlorophyta</taxon>
        <taxon>core chlorophytes</taxon>
        <taxon>Trebouxiophyceae</taxon>
        <taxon>Trebouxiophyceae incertae sedis</taxon>
        <taxon>Coccomyxaceae</taxon>
        <taxon>Coccomyxa</taxon>
        <taxon>Coccomyxa subellipsoidea</taxon>
    </lineage>
</organism>
<dbReference type="Pfam" id="PF13472">
    <property type="entry name" value="Lipase_GDSL_2"/>
    <property type="match status" value="1"/>
</dbReference>
<dbReference type="eggNOG" id="KOG1388">
    <property type="taxonomic scope" value="Eukaryota"/>
</dbReference>
<feature type="domain" description="SGNH hydrolase-type esterase" evidence="2">
    <location>
        <begin position="63"/>
        <end position="259"/>
    </location>
</feature>
<dbReference type="InterPro" id="IPR051532">
    <property type="entry name" value="Ester_Hydrolysis_Enzymes"/>
</dbReference>
<gene>
    <name evidence="3" type="ORF">COCSUDRAFT_58951</name>
</gene>
<sequence>MGMKGLLLLSVALAGAAGAWADNCGVPSGAAPLSDGMWQQWHNRLSAQIQQQDSPDGGIDLLFYGDSLTELWRGTAWGYNSRLGGGIPAVFSRYFGQYRSVICGSGGDTTANLWWRMQNGELPRNHQPKLAVVMIGANDLTAAYVQCGTWNSSSYYNAAASIAQQVSGIVGTIHASWPGTRVIVMGILPRGTSYWDGGSASRTWPNVLTPAINALNNALQQMAASTSMTSYLYCGAAFSSGSGLSNLQDGQHPNVTGYESLGQCLQPLGTVEAAAAMEEGQMAAAAATVETEEIVITAVGAIAGTIMTIIIVEDRGVPGDREGPVVQEARGAPADRGVLAGRMVGTRAETASTREKLVLNEEAVWC</sequence>
<evidence type="ECO:0000313" key="3">
    <source>
        <dbReference type="EMBL" id="EIE26413.1"/>
    </source>
</evidence>
<dbReference type="Gene3D" id="3.40.50.1110">
    <property type="entry name" value="SGNH hydrolase"/>
    <property type="match status" value="1"/>
</dbReference>
<dbReference type="GO" id="GO:0004622">
    <property type="term" value="F:phosphatidylcholine lysophospholipase activity"/>
    <property type="evidence" value="ECO:0007669"/>
    <property type="project" value="TreeGrafter"/>
</dbReference>
<proteinExistence type="predicted"/>
<keyword evidence="1" id="KW-0732">Signal</keyword>
<dbReference type="Proteomes" id="UP000007264">
    <property type="component" value="Unassembled WGS sequence"/>
</dbReference>
<reference evidence="3 4" key="1">
    <citation type="journal article" date="2012" name="Genome Biol.">
        <title>The genome of the polar eukaryotic microalga coccomyxa subellipsoidea reveals traits of cold adaptation.</title>
        <authorList>
            <person name="Blanc G."/>
            <person name="Agarkova I."/>
            <person name="Grimwood J."/>
            <person name="Kuo A."/>
            <person name="Brueggeman A."/>
            <person name="Dunigan D."/>
            <person name="Gurnon J."/>
            <person name="Ladunga I."/>
            <person name="Lindquist E."/>
            <person name="Lucas S."/>
            <person name="Pangilinan J."/>
            <person name="Proschold T."/>
            <person name="Salamov A."/>
            <person name="Schmutz J."/>
            <person name="Weeks D."/>
            <person name="Yamada T."/>
            <person name="Claverie J.M."/>
            <person name="Grigoriev I."/>
            <person name="Van Etten J."/>
            <person name="Lomsadze A."/>
            <person name="Borodovsky M."/>
        </authorList>
    </citation>
    <scope>NUCLEOTIDE SEQUENCE [LARGE SCALE GENOMIC DNA]</scope>
    <source>
        <strain evidence="3 4">C-169</strain>
    </source>
</reference>
<dbReference type="InterPro" id="IPR013830">
    <property type="entry name" value="SGNH_hydro"/>
</dbReference>
<comment type="caution">
    <text evidence="3">The sequence shown here is derived from an EMBL/GenBank/DDBJ whole genome shotgun (WGS) entry which is preliminary data.</text>
</comment>
<dbReference type="KEGG" id="csl:COCSUDRAFT_58951"/>
<feature type="chain" id="PRO_5003637539" evidence="1">
    <location>
        <begin position="22"/>
        <end position="366"/>
    </location>
</feature>
<dbReference type="PANTHER" id="PTHR30383">
    <property type="entry name" value="THIOESTERASE 1/PROTEASE 1/LYSOPHOSPHOLIPASE L1"/>
    <property type="match status" value="1"/>
</dbReference>
<dbReference type="OrthoDB" id="505607at2759"/>
<evidence type="ECO:0000259" key="2">
    <source>
        <dbReference type="Pfam" id="PF13472"/>
    </source>
</evidence>
<dbReference type="InterPro" id="IPR036514">
    <property type="entry name" value="SGNH_hydro_sf"/>
</dbReference>
<dbReference type="EMBL" id="AGSI01000002">
    <property type="protein sequence ID" value="EIE26413.1"/>
    <property type="molecule type" value="Genomic_DNA"/>
</dbReference>
<protein>
    <submittedName>
        <fullName evidence="3">SGNH hydrolase</fullName>
    </submittedName>
</protein>
<keyword evidence="4" id="KW-1185">Reference proteome</keyword>
<dbReference type="AlphaFoldDB" id="I0Z6Z4"/>
<dbReference type="RefSeq" id="XP_005650957.1">
    <property type="nucleotide sequence ID" value="XM_005650900.1"/>
</dbReference>
<name>I0Z6Z4_COCSC</name>
<dbReference type="PANTHER" id="PTHR30383:SF5">
    <property type="entry name" value="SGNH HYDROLASE-TYPE ESTERASE DOMAIN-CONTAINING PROTEIN"/>
    <property type="match status" value="1"/>
</dbReference>